<dbReference type="OrthoDB" id="5243187at2"/>
<dbReference type="Proteomes" id="UP000035721">
    <property type="component" value="Unassembled WGS sequence"/>
</dbReference>
<dbReference type="STRING" id="1194083.BN12_140019"/>
<name>A0A077LTQ4_9MICO</name>
<dbReference type="RefSeq" id="WP_048550031.1">
    <property type="nucleotide sequence ID" value="NZ_HF570958.1"/>
</dbReference>
<dbReference type="InterPro" id="IPR036527">
    <property type="entry name" value="SCP2_sterol-bd_dom_sf"/>
</dbReference>
<gene>
    <name evidence="2" type="ORF">BN12_140019</name>
</gene>
<evidence type="ECO:0000259" key="1">
    <source>
        <dbReference type="Pfam" id="PF02036"/>
    </source>
</evidence>
<protein>
    <submittedName>
        <fullName evidence="2">Acyl-CoA synthase</fullName>
        <ecNumber evidence="2">2.3.1.86</ecNumber>
    </submittedName>
</protein>
<keyword evidence="3" id="KW-1185">Reference proteome</keyword>
<dbReference type="EMBL" id="CAJB01000046">
    <property type="protein sequence ID" value="CCH76691.1"/>
    <property type="molecule type" value="Genomic_DNA"/>
</dbReference>
<keyword evidence="2" id="KW-0012">Acyltransferase</keyword>
<dbReference type="Pfam" id="PF02036">
    <property type="entry name" value="SCP2"/>
    <property type="match status" value="1"/>
</dbReference>
<comment type="caution">
    <text evidence="2">The sequence shown here is derived from an EMBL/GenBank/DDBJ whole genome shotgun (WGS) entry which is preliminary data.</text>
</comment>
<dbReference type="GO" id="GO:0004321">
    <property type="term" value="F:fatty-acyl-CoA synthase activity"/>
    <property type="evidence" value="ECO:0007669"/>
    <property type="project" value="UniProtKB-EC"/>
</dbReference>
<evidence type="ECO:0000313" key="3">
    <source>
        <dbReference type="Proteomes" id="UP000035721"/>
    </source>
</evidence>
<proteinExistence type="predicted"/>
<dbReference type="AlphaFoldDB" id="A0A077LTQ4"/>
<dbReference type="EC" id="2.3.1.86" evidence="2"/>
<keyword evidence="2" id="KW-0808">Transferase</keyword>
<organism evidence="2 3">
    <name type="scientific">Nostocoides japonicum T1-X7</name>
    <dbReference type="NCBI Taxonomy" id="1194083"/>
    <lineage>
        <taxon>Bacteria</taxon>
        <taxon>Bacillati</taxon>
        <taxon>Actinomycetota</taxon>
        <taxon>Actinomycetes</taxon>
        <taxon>Micrococcales</taxon>
        <taxon>Intrasporangiaceae</taxon>
        <taxon>Nostocoides</taxon>
    </lineage>
</organism>
<dbReference type="SUPFAM" id="SSF55718">
    <property type="entry name" value="SCP-like"/>
    <property type="match status" value="1"/>
</dbReference>
<reference evidence="2 3" key="1">
    <citation type="journal article" date="2013" name="ISME J.">
        <title>A metabolic model for members of the genus Tetrasphaera involved in enhanced biological phosphorus removal.</title>
        <authorList>
            <person name="Kristiansen R."/>
            <person name="Nguyen H.T.T."/>
            <person name="Saunders A.M."/>
            <person name="Nielsen J.L."/>
            <person name="Wimmer R."/>
            <person name="Le V.Q."/>
            <person name="McIlroy S.J."/>
            <person name="Petrovski S."/>
            <person name="Seviour R.J."/>
            <person name="Calteau A."/>
            <person name="Nielsen K.L."/>
            <person name="Nielsen P.H."/>
        </authorList>
    </citation>
    <scope>NUCLEOTIDE SEQUENCE [LARGE SCALE GENOMIC DNA]</scope>
    <source>
        <strain evidence="2 3">T1-X7</strain>
    </source>
</reference>
<dbReference type="Gene3D" id="3.30.1050.10">
    <property type="entry name" value="SCP2 sterol-binding domain"/>
    <property type="match status" value="1"/>
</dbReference>
<accession>A0A077LTQ4</accession>
<sequence>MTGFTVESVRSSTPREFATLIKGAKDADIRAAMAGPERADLLDAVFAKFPELFVPEKAAGVDARIDIRVTGGPGDSSDTYAIVVRDSTCTVEKAPTVEPTVSLMMAPVEFLKIITRSGNPVMMAMTGKLKVRGDLALAQRFGDYFDVRRG</sequence>
<evidence type="ECO:0000313" key="2">
    <source>
        <dbReference type="EMBL" id="CCH76691.1"/>
    </source>
</evidence>
<dbReference type="InterPro" id="IPR003033">
    <property type="entry name" value="SCP2_sterol-bd_dom"/>
</dbReference>
<feature type="domain" description="SCP2" evidence="1">
    <location>
        <begin position="55"/>
        <end position="145"/>
    </location>
</feature>